<protein>
    <submittedName>
        <fullName evidence="7">Gram positive anchor</fullName>
    </submittedName>
</protein>
<evidence type="ECO:0000256" key="1">
    <source>
        <dbReference type="ARBA" id="ARBA00022512"/>
    </source>
</evidence>
<evidence type="ECO:0000256" key="3">
    <source>
        <dbReference type="ARBA" id="ARBA00022729"/>
    </source>
</evidence>
<accession>F9Q3B0</accession>
<evidence type="ECO:0000256" key="5">
    <source>
        <dbReference type="SAM" id="Phobius"/>
    </source>
</evidence>
<dbReference type="InterPro" id="IPR017853">
    <property type="entry name" value="GH"/>
</dbReference>
<dbReference type="SUPFAM" id="SSF51445">
    <property type="entry name" value="(Trans)glycosidases"/>
    <property type="match status" value="1"/>
</dbReference>
<dbReference type="Pfam" id="PF18033">
    <property type="entry name" value="SpuA_C"/>
    <property type="match status" value="1"/>
</dbReference>
<dbReference type="InterPro" id="IPR019931">
    <property type="entry name" value="LPXTG_anchor"/>
</dbReference>
<keyword evidence="5" id="KW-0472">Membrane</keyword>
<dbReference type="PATRIC" id="fig|1035190.4.peg.1075"/>
<dbReference type="Proteomes" id="UP000005621">
    <property type="component" value="Unassembled WGS sequence"/>
</dbReference>
<dbReference type="Gene3D" id="2.60.40.1180">
    <property type="entry name" value="Golgi alpha-mannosidase II"/>
    <property type="match status" value="1"/>
</dbReference>
<dbReference type="InterPro" id="IPR013780">
    <property type="entry name" value="Glyco_hydro_b"/>
</dbReference>
<keyword evidence="5" id="KW-1133">Transmembrane helix</keyword>
<evidence type="ECO:0000259" key="6">
    <source>
        <dbReference type="PROSITE" id="PS50847"/>
    </source>
</evidence>
<sequence length="298" mass="32689">MVLTAQGTPFIHSGQEYGRTKQFLDPAYKTPVSEDKVPNKSHLLRDKDGKPFVYPYFIHDSYDSSDAVNKFDWAKATDGKAFPENVKSRDYMKGLIALRQSTDAFRLKSLQDIKERVQLITVPSQNGVEKEDVVIGYQITAPNGDIYAVFVNADDKAREFTLGTAFAHLRKAEVLADENQAGPVGITNPQGLEWTGKGLKLNALTAVVLRLSQGGAIVAPAVEEKPEFDLSSLEVEPEQGQVQNLAANPETQETTTETLSQKLLPNTGTENKSLLALAGFSILALLGLGWLIKNKKKN</sequence>
<gene>
    <name evidence="7" type="ORF">HMPREF9950_1548</name>
</gene>
<feature type="domain" description="Gram-positive cocci surface proteins LPxTG" evidence="6">
    <location>
        <begin position="264"/>
        <end position="298"/>
    </location>
</feature>
<reference evidence="7 8" key="1">
    <citation type="submission" date="2011-07" db="EMBL/GenBank/DDBJ databases">
        <authorList>
            <person name="Harkins D.M."/>
            <person name="Madupu R."/>
            <person name="Durkin A.S."/>
            <person name="Torralba M."/>
            <person name="Methe B."/>
            <person name="Sutton G.G."/>
            <person name="Nelson K.E."/>
        </authorList>
    </citation>
    <scope>NUCLEOTIDE SEQUENCE [LARGE SCALE GENOMIC DNA]</scope>
    <source>
        <strain evidence="7 8">SK313</strain>
    </source>
</reference>
<comment type="caution">
    <text evidence="7">The sequence shown here is derived from an EMBL/GenBank/DDBJ whole genome shotgun (WGS) entry which is preliminary data.</text>
</comment>
<proteinExistence type="predicted"/>
<keyword evidence="3" id="KW-0732">Signal</keyword>
<keyword evidence="4" id="KW-0572">Peptidoglycan-anchor</keyword>
<evidence type="ECO:0000313" key="7">
    <source>
        <dbReference type="EMBL" id="EGV01834.1"/>
    </source>
</evidence>
<evidence type="ECO:0000256" key="2">
    <source>
        <dbReference type="ARBA" id="ARBA00022525"/>
    </source>
</evidence>
<dbReference type="AlphaFoldDB" id="F9Q3B0"/>
<dbReference type="InterPro" id="IPR040806">
    <property type="entry name" value="SpuA_C"/>
</dbReference>
<dbReference type="PANTHER" id="PTHR43002">
    <property type="entry name" value="GLYCOGEN DEBRANCHING ENZYME"/>
    <property type="match status" value="1"/>
</dbReference>
<keyword evidence="2" id="KW-0964">Secreted</keyword>
<organism evidence="7 8">
    <name type="scientific">Streptococcus oralis SK313</name>
    <dbReference type="NCBI Taxonomy" id="1035190"/>
    <lineage>
        <taxon>Bacteria</taxon>
        <taxon>Bacillati</taxon>
        <taxon>Bacillota</taxon>
        <taxon>Bacilli</taxon>
        <taxon>Lactobacillales</taxon>
        <taxon>Streptococcaceae</taxon>
        <taxon>Streptococcus</taxon>
    </lineage>
</organism>
<evidence type="ECO:0000313" key="8">
    <source>
        <dbReference type="Proteomes" id="UP000005621"/>
    </source>
</evidence>
<dbReference type="NCBIfam" id="TIGR01167">
    <property type="entry name" value="LPXTG_anchor"/>
    <property type="match status" value="1"/>
</dbReference>
<dbReference type="PROSITE" id="PS50847">
    <property type="entry name" value="GRAM_POS_ANCHORING"/>
    <property type="match status" value="1"/>
</dbReference>
<name>F9Q3B0_STROR</name>
<evidence type="ECO:0000256" key="4">
    <source>
        <dbReference type="ARBA" id="ARBA00023088"/>
    </source>
</evidence>
<dbReference type="EMBL" id="AFUU01000003">
    <property type="protein sequence ID" value="EGV01834.1"/>
    <property type="molecule type" value="Genomic_DNA"/>
</dbReference>
<dbReference type="Gene3D" id="3.20.20.80">
    <property type="entry name" value="Glycosidases"/>
    <property type="match status" value="1"/>
</dbReference>
<keyword evidence="5" id="KW-0812">Transmembrane</keyword>
<feature type="transmembrane region" description="Helical" evidence="5">
    <location>
        <begin position="274"/>
        <end position="292"/>
    </location>
</feature>
<keyword evidence="1" id="KW-0134">Cell wall</keyword>
<dbReference type="Pfam" id="PF00746">
    <property type="entry name" value="Gram_pos_anchor"/>
    <property type="match status" value="1"/>
</dbReference>